<name>A0A4Y6UST2_SACBS</name>
<dbReference type="GO" id="GO:0006633">
    <property type="term" value="P:fatty acid biosynthetic process"/>
    <property type="evidence" value="ECO:0007669"/>
    <property type="project" value="InterPro"/>
</dbReference>
<dbReference type="InterPro" id="IPR004568">
    <property type="entry name" value="Ppantetheine-prot_Trfase_dom"/>
</dbReference>
<dbReference type="Pfam" id="PF01648">
    <property type="entry name" value="ACPS"/>
    <property type="match status" value="1"/>
</dbReference>
<comment type="cofactor">
    <cofactor evidence="1">
        <name>Mg(2+)</name>
        <dbReference type="ChEBI" id="CHEBI:18420"/>
    </cofactor>
</comment>
<dbReference type="GO" id="GO:0000287">
    <property type="term" value="F:magnesium ion binding"/>
    <property type="evidence" value="ECO:0007669"/>
    <property type="project" value="InterPro"/>
</dbReference>
<organism evidence="9 10">
    <name type="scientific">Saccharibacillus brassicae</name>
    <dbReference type="NCBI Taxonomy" id="2583377"/>
    <lineage>
        <taxon>Bacteria</taxon>
        <taxon>Bacillati</taxon>
        <taxon>Bacillota</taxon>
        <taxon>Bacilli</taxon>
        <taxon>Bacillales</taxon>
        <taxon>Paenibacillaceae</taxon>
        <taxon>Saccharibacillus</taxon>
    </lineage>
</organism>
<dbReference type="InterPro" id="IPR050559">
    <property type="entry name" value="P-Pant_transferase_sf"/>
</dbReference>
<evidence type="ECO:0000256" key="4">
    <source>
        <dbReference type="ARBA" id="ARBA00022723"/>
    </source>
</evidence>
<dbReference type="AlphaFoldDB" id="A0A4Y6UST2"/>
<keyword evidence="5" id="KW-0460">Magnesium</keyword>
<reference evidence="9 10" key="1">
    <citation type="submission" date="2019-06" db="EMBL/GenBank/DDBJ databases">
        <title>Saccharibacillus brassicae sp. nov., an endophytic bacterium isolated from Chinese cabbage seeds (Brassica pekinensis).</title>
        <authorList>
            <person name="Jiang L."/>
            <person name="Lee J."/>
            <person name="Kim S.W."/>
        </authorList>
    </citation>
    <scope>NUCLEOTIDE SEQUENCE [LARGE SCALE GENOMIC DNA]</scope>
    <source>
        <strain evidence="10">KCTC 43072 / ATSA2</strain>
    </source>
</reference>
<dbReference type="InterPro" id="IPR008278">
    <property type="entry name" value="4-PPantetheinyl_Trfase_dom"/>
</dbReference>
<feature type="domain" description="4'-phosphopantetheinyl transferase" evidence="7">
    <location>
        <begin position="104"/>
        <end position="202"/>
    </location>
</feature>
<dbReference type="NCBIfam" id="TIGR00556">
    <property type="entry name" value="pantethn_trn"/>
    <property type="match status" value="1"/>
</dbReference>
<dbReference type="SUPFAM" id="SSF56214">
    <property type="entry name" value="4'-phosphopantetheinyl transferase"/>
    <property type="match status" value="2"/>
</dbReference>
<keyword evidence="10" id="KW-1185">Reference proteome</keyword>
<keyword evidence="4" id="KW-0479">Metal-binding</keyword>
<evidence type="ECO:0000313" key="9">
    <source>
        <dbReference type="EMBL" id="QDH19387.1"/>
    </source>
</evidence>
<evidence type="ECO:0000259" key="8">
    <source>
        <dbReference type="Pfam" id="PF22624"/>
    </source>
</evidence>
<keyword evidence="6" id="KW-0045">Antibiotic biosynthesis</keyword>
<dbReference type="PANTHER" id="PTHR12215">
    <property type="entry name" value="PHOSPHOPANTETHEINE TRANSFERASE"/>
    <property type="match status" value="1"/>
</dbReference>
<dbReference type="GO" id="GO:0008897">
    <property type="term" value="F:holo-[acyl-carrier-protein] synthase activity"/>
    <property type="evidence" value="ECO:0007669"/>
    <property type="project" value="InterPro"/>
</dbReference>
<feature type="domain" description="4'-phosphopantetheinyl transferase N-terminal" evidence="8">
    <location>
        <begin position="18"/>
        <end position="100"/>
    </location>
</feature>
<evidence type="ECO:0000313" key="10">
    <source>
        <dbReference type="Proteomes" id="UP000316968"/>
    </source>
</evidence>
<dbReference type="GO" id="GO:0019878">
    <property type="term" value="P:lysine biosynthetic process via aminoadipic acid"/>
    <property type="evidence" value="ECO:0007669"/>
    <property type="project" value="TreeGrafter"/>
</dbReference>
<evidence type="ECO:0000256" key="1">
    <source>
        <dbReference type="ARBA" id="ARBA00001946"/>
    </source>
</evidence>
<keyword evidence="3 9" id="KW-0808">Transferase</keyword>
<dbReference type="GO" id="GO:0005829">
    <property type="term" value="C:cytosol"/>
    <property type="evidence" value="ECO:0007669"/>
    <property type="project" value="TreeGrafter"/>
</dbReference>
<sequence length="228" mass="25962">MTVIHMVRIPDTLDARHLAALSERLSPAKRARLLRFRQPADAYRTLYADLLVRRALLRTFGLRSDEIRFEDGPFGKPFVPDLPTFEFSLSHAGDWAVCAVDDQPIGVDIERMDPIEFEIARTFFSREEYDGLMRTAPEHRLNRFYELWTIKESFIKMTGKGLQTPLDSFSVRKRGETFELHQADGVLPCRVASYSVGDAYKLSACGLGGTLPPKPVALDRSELEHDFL</sequence>
<dbReference type="EMBL" id="CP041217">
    <property type="protein sequence ID" value="QDH19387.1"/>
    <property type="molecule type" value="Genomic_DNA"/>
</dbReference>
<gene>
    <name evidence="9" type="ORF">FFV09_00055</name>
</gene>
<protein>
    <submittedName>
        <fullName evidence="9">4'-phosphopantetheinyl transferase superfamily protein</fullName>
    </submittedName>
</protein>
<dbReference type="Proteomes" id="UP000316968">
    <property type="component" value="Chromosome"/>
</dbReference>
<evidence type="ECO:0000259" key="7">
    <source>
        <dbReference type="Pfam" id="PF01648"/>
    </source>
</evidence>
<dbReference type="RefSeq" id="WP_141445766.1">
    <property type="nucleotide sequence ID" value="NZ_CP041217.1"/>
</dbReference>
<proteinExistence type="inferred from homology"/>
<dbReference type="KEGG" id="saca:FFV09_00055"/>
<comment type="similarity">
    <text evidence="2">Belongs to the P-Pant transferase superfamily. Gsp/Sfp/HetI/AcpT family.</text>
</comment>
<accession>A0A4Y6UST2</accession>
<evidence type="ECO:0000256" key="5">
    <source>
        <dbReference type="ARBA" id="ARBA00022842"/>
    </source>
</evidence>
<evidence type="ECO:0000256" key="6">
    <source>
        <dbReference type="ARBA" id="ARBA00023194"/>
    </source>
</evidence>
<dbReference type="PANTHER" id="PTHR12215:SF10">
    <property type="entry name" value="L-AMINOADIPATE-SEMIALDEHYDE DEHYDROGENASE-PHOSPHOPANTETHEINYL TRANSFERASE"/>
    <property type="match status" value="1"/>
</dbReference>
<evidence type="ECO:0000256" key="3">
    <source>
        <dbReference type="ARBA" id="ARBA00022679"/>
    </source>
</evidence>
<dbReference type="InterPro" id="IPR037143">
    <property type="entry name" value="4-PPantetheinyl_Trfase_dom_sf"/>
</dbReference>
<dbReference type="Pfam" id="PF22624">
    <property type="entry name" value="AASDHPPT_N"/>
    <property type="match status" value="1"/>
</dbReference>
<dbReference type="GO" id="GO:0017000">
    <property type="term" value="P:antibiotic biosynthetic process"/>
    <property type="evidence" value="ECO:0007669"/>
    <property type="project" value="UniProtKB-KW"/>
</dbReference>
<dbReference type="Gene3D" id="3.90.470.20">
    <property type="entry name" value="4'-phosphopantetheinyl transferase domain"/>
    <property type="match status" value="2"/>
</dbReference>
<evidence type="ECO:0000256" key="2">
    <source>
        <dbReference type="ARBA" id="ARBA00010990"/>
    </source>
</evidence>
<dbReference type="OrthoDB" id="9808281at2"/>
<dbReference type="InterPro" id="IPR055066">
    <property type="entry name" value="AASDHPPT_N"/>
</dbReference>